<dbReference type="InterPro" id="IPR050310">
    <property type="entry name" value="VPS10-sortilin"/>
</dbReference>
<dbReference type="Pfam" id="PF15902">
    <property type="entry name" value="Sortilin-Vps10"/>
    <property type="match status" value="1"/>
</dbReference>
<feature type="domain" description="Sortilin N-terminal" evidence="2">
    <location>
        <begin position="11"/>
        <end position="82"/>
    </location>
</feature>
<dbReference type="InterPro" id="IPR031778">
    <property type="entry name" value="Sortilin_N"/>
</dbReference>
<dbReference type="GO" id="GO:0006892">
    <property type="term" value="P:post-Golgi vesicle-mediated transport"/>
    <property type="evidence" value="ECO:0007669"/>
    <property type="project" value="TreeGrafter"/>
</dbReference>
<name>A0A0B6YG45_9EUPU</name>
<dbReference type="GO" id="GO:0005794">
    <property type="term" value="C:Golgi apparatus"/>
    <property type="evidence" value="ECO:0007669"/>
    <property type="project" value="TreeGrafter"/>
</dbReference>
<dbReference type="EMBL" id="HACG01008279">
    <property type="protein sequence ID" value="CEK55144.1"/>
    <property type="molecule type" value="Transcribed_RNA"/>
</dbReference>
<gene>
    <name evidence="3" type="primary">ORF24484</name>
</gene>
<feature type="non-terminal residue" evidence="3">
    <location>
        <position position="83"/>
    </location>
</feature>
<keyword evidence="1" id="KW-0677">Repeat</keyword>
<reference evidence="3" key="1">
    <citation type="submission" date="2014-12" db="EMBL/GenBank/DDBJ databases">
        <title>Insight into the proteome of Arion vulgaris.</title>
        <authorList>
            <person name="Aradska J."/>
            <person name="Bulat T."/>
            <person name="Smidak R."/>
            <person name="Sarate P."/>
            <person name="Gangsoo J."/>
            <person name="Sialana F."/>
            <person name="Bilban M."/>
            <person name="Lubec G."/>
        </authorList>
    </citation>
    <scope>NUCLEOTIDE SEQUENCE</scope>
    <source>
        <tissue evidence="3">Skin</tissue>
    </source>
</reference>
<sequence>IASQQIGDSLKLEQQQTLITYDKGGKWENIKAPKYGIGNQLIDCRLTNNCSLHLTQEFSRLYPSSQAYPILTQRSSPGIVIAS</sequence>
<protein>
    <recommendedName>
        <fullName evidence="2">Sortilin N-terminal domain-containing protein</fullName>
    </recommendedName>
</protein>
<proteinExistence type="predicted"/>
<evidence type="ECO:0000259" key="2">
    <source>
        <dbReference type="Pfam" id="PF15902"/>
    </source>
</evidence>
<dbReference type="AlphaFoldDB" id="A0A0B6YG45"/>
<evidence type="ECO:0000313" key="3">
    <source>
        <dbReference type="EMBL" id="CEK55144.1"/>
    </source>
</evidence>
<dbReference type="PANTHER" id="PTHR12106">
    <property type="entry name" value="SORTILIN RELATED"/>
    <property type="match status" value="1"/>
</dbReference>
<accession>A0A0B6YG45</accession>
<feature type="non-terminal residue" evidence="3">
    <location>
        <position position="1"/>
    </location>
</feature>
<dbReference type="PANTHER" id="PTHR12106:SF27">
    <property type="entry name" value="SORTILIN-RELATED RECEPTOR"/>
    <property type="match status" value="1"/>
</dbReference>
<evidence type="ECO:0000256" key="1">
    <source>
        <dbReference type="ARBA" id="ARBA00022737"/>
    </source>
</evidence>
<dbReference type="GO" id="GO:0016020">
    <property type="term" value="C:membrane"/>
    <property type="evidence" value="ECO:0007669"/>
    <property type="project" value="TreeGrafter"/>
</dbReference>
<organism evidence="3">
    <name type="scientific">Arion vulgaris</name>
    <dbReference type="NCBI Taxonomy" id="1028688"/>
    <lineage>
        <taxon>Eukaryota</taxon>
        <taxon>Metazoa</taxon>
        <taxon>Spiralia</taxon>
        <taxon>Lophotrochozoa</taxon>
        <taxon>Mollusca</taxon>
        <taxon>Gastropoda</taxon>
        <taxon>Heterobranchia</taxon>
        <taxon>Euthyneura</taxon>
        <taxon>Panpulmonata</taxon>
        <taxon>Eupulmonata</taxon>
        <taxon>Stylommatophora</taxon>
        <taxon>Helicina</taxon>
        <taxon>Arionoidea</taxon>
        <taxon>Arionidae</taxon>
        <taxon>Arion</taxon>
    </lineage>
</organism>